<dbReference type="GO" id="GO:0003700">
    <property type="term" value="F:DNA-binding transcription factor activity"/>
    <property type="evidence" value="ECO:0007669"/>
    <property type="project" value="InterPro"/>
</dbReference>
<dbReference type="InterPro" id="IPR000524">
    <property type="entry name" value="Tscrpt_reg_HTH_GntR"/>
</dbReference>
<dbReference type="GO" id="GO:0003677">
    <property type="term" value="F:DNA binding"/>
    <property type="evidence" value="ECO:0007669"/>
    <property type="project" value="UniProtKB-KW"/>
</dbReference>
<dbReference type="OrthoDB" id="9808770at2"/>
<dbReference type="Gene3D" id="3.40.640.10">
    <property type="entry name" value="Type I PLP-dependent aspartate aminotransferase-like (Major domain)"/>
    <property type="match status" value="1"/>
</dbReference>
<keyword evidence="8" id="KW-1185">Reference proteome</keyword>
<dbReference type="InterPro" id="IPR036388">
    <property type="entry name" value="WH-like_DNA-bd_sf"/>
</dbReference>
<keyword evidence="5" id="KW-0804">Transcription</keyword>
<reference evidence="7 8" key="1">
    <citation type="submission" date="2017-04" db="EMBL/GenBank/DDBJ databases">
        <title>Kefir bacterial isolates.</title>
        <authorList>
            <person name="Kim Y."/>
            <person name="Blasche S."/>
            <person name="Patil K.R."/>
        </authorList>
    </citation>
    <scope>NUCLEOTIDE SEQUENCE [LARGE SCALE GENOMIC DNA]</scope>
    <source>
        <strain evidence="7 8">KR</strain>
    </source>
</reference>
<comment type="similarity">
    <text evidence="1">In the C-terminal section; belongs to the class-I pyridoxal-phosphate-dependent aminotransferase family.</text>
</comment>
<dbReference type="InterPro" id="IPR051446">
    <property type="entry name" value="HTH_trans_reg/aminotransferase"/>
</dbReference>
<evidence type="ECO:0000256" key="4">
    <source>
        <dbReference type="ARBA" id="ARBA00023125"/>
    </source>
</evidence>
<keyword evidence="2" id="KW-0663">Pyridoxal phosphate</keyword>
<evidence type="ECO:0000256" key="3">
    <source>
        <dbReference type="ARBA" id="ARBA00023015"/>
    </source>
</evidence>
<evidence type="ECO:0000256" key="1">
    <source>
        <dbReference type="ARBA" id="ARBA00005384"/>
    </source>
</evidence>
<dbReference type="GO" id="GO:0030170">
    <property type="term" value="F:pyridoxal phosphate binding"/>
    <property type="evidence" value="ECO:0007669"/>
    <property type="project" value="InterPro"/>
</dbReference>
<evidence type="ECO:0000256" key="2">
    <source>
        <dbReference type="ARBA" id="ARBA00022898"/>
    </source>
</evidence>
<evidence type="ECO:0000313" key="8">
    <source>
        <dbReference type="Proteomes" id="UP000216151"/>
    </source>
</evidence>
<dbReference type="InterPro" id="IPR004839">
    <property type="entry name" value="Aminotransferase_I/II_large"/>
</dbReference>
<dbReference type="Proteomes" id="UP000216151">
    <property type="component" value="Unassembled WGS sequence"/>
</dbReference>
<sequence length="488" mass="54010">MFVPQLDRNAREGLQKQIMRQIIAAIASGMLRPNTPLPGIREASVRWGVSRNTVVLVFEHLETEGYLQTRPSRGTFIHPTPPCSTSSVAQLGNERGAAAASLGEPSWPGQAFIGDPAQERQTPDGVFNLGFGSNMPLYRFPAWQKTIERLLLRDNWKRGGEFQPNAGLPFLRSTLARWLHLRHGVTIDPQQIIIVTGLQQAHSIIAHALLKTGDHVILEDPCYPGKRQLYEKLGMHVINGAIDRKGIKLADLAPEQARLLCVNPGCHIPTNVTLSLPRRKHIAALAMQDRCLVFEEAMYDLLSFEKKPIPSLLSLTGGRNLLHAGLFAPCLGGGLMLGYLVVPWSFLPAVLEAKLLTGNGLPWLEQEALARMLDSGELDNALRRTRVVMMRRREVFMAALERFFGRMEFCGTEHAPRLSWFLPGGFGKVQPFLTEAEKAGIRFPGNYAAASSRSHPGLPDLPNLVSHGYGEISEEDIPALFSRLSNHT</sequence>
<evidence type="ECO:0000256" key="5">
    <source>
        <dbReference type="ARBA" id="ARBA00023163"/>
    </source>
</evidence>
<accession>A0A269XYU8</accession>
<dbReference type="Gene3D" id="1.10.10.10">
    <property type="entry name" value="Winged helix-like DNA-binding domain superfamily/Winged helix DNA-binding domain"/>
    <property type="match status" value="1"/>
</dbReference>
<dbReference type="RefSeq" id="WP_095350069.1">
    <property type="nucleotide sequence ID" value="NZ_JBDNMF010000011.1"/>
</dbReference>
<protein>
    <recommendedName>
        <fullName evidence="6">HTH gntR-type domain-containing protein</fullName>
    </recommendedName>
</protein>
<organism evidence="7 8">
    <name type="scientific">Acetobacter fabarum</name>
    <dbReference type="NCBI Taxonomy" id="483199"/>
    <lineage>
        <taxon>Bacteria</taxon>
        <taxon>Pseudomonadati</taxon>
        <taxon>Pseudomonadota</taxon>
        <taxon>Alphaproteobacteria</taxon>
        <taxon>Acetobacterales</taxon>
        <taxon>Acetobacteraceae</taxon>
        <taxon>Acetobacter</taxon>
    </lineage>
</organism>
<dbReference type="SUPFAM" id="SSF46785">
    <property type="entry name" value="Winged helix' DNA-binding domain"/>
    <property type="match status" value="1"/>
</dbReference>
<dbReference type="InterPro" id="IPR015421">
    <property type="entry name" value="PyrdxlP-dep_Trfase_major"/>
</dbReference>
<name>A0A269XYU8_9PROT</name>
<dbReference type="SUPFAM" id="SSF53383">
    <property type="entry name" value="PLP-dependent transferases"/>
    <property type="match status" value="1"/>
</dbReference>
<keyword evidence="3" id="KW-0805">Transcription regulation</keyword>
<dbReference type="InterPro" id="IPR015424">
    <property type="entry name" value="PyrdxlP-dep_Trfase"/>
</dbReference>
<dbReference type="PANTHER" id="PTHR46577:SF1">
    <property type="entry name" value="HTH-TYPE TRANSCRIPTIONAL REGULATORY PROTEIN GABR"/>
    <property type="match status" value="1"/>
</dbReference>
<proteinExistence type="inferred from homology"/>
<dbReference type="SMART" id="SM00345">
    <property type="entry name" value="HTH_GNTR"/>
    <property type="match status" value="1"/>
</dbReference>
<dbReference type="Pfam" id="PF00155">
    <property type="entry name" value="Aminotran_1_2"/>
    <property type="match status" value="1"/>
</dbReference>
<dbReference type="PROSITE" id="PS50949">
    <property type="entry name" value="HTH_GNTR"/>
    <property type="match status" value="1"/>
</dbReference>
<dbReference type="CDD" id="cd00609">
    <property type="entry name" value="AAT_like"/>
    <property type="match status" value="1"/>
</dbReference>
<dbReference type="Pfam" id="PF00392">
    <property type="entry name" value="GntR"/>
    <property type="match status" value="1"/>
</dbReference>
<dbReference type="EMBL" id="NCXK01000015">
    <property type="protein sequence ID" value="PAK77606.1"/>
    <property type="molecule type" value="Genomic_DNA"/>
</dbReference>
<comment type="caution">
    <text evidence="7">The sequence shown here is derived from an EMBL/GenBank/DDBJ whole genome shotgun (WGS) entry which is preliminary data.</text>
</comment>
<dbReference type="PANTHER" id="PTHR46577">
    <property type="entry name" value="HTH-TYPE TRANSCRIPTIONAL REGULATORY PROTEIN GABR"/>
    <property type="match status" value="1"/>
</dbReference>
<evidence type="ECO:0000259" key="6">
    <source>
        <dbReference type="PROSITE" id="PS50949"/>
    </source>
</evidence>
<dbReference type="AlphaFoldDB" id="A0A269XYU8"/>
<gene>
    <name evidence="7" type="ORF">B8X00_10165</name>
</gene>
<dbReference type="InterPro" id="IPR036390">
    <property type="entry name" value="WH_DNA-bd_sf"/>
</dbReference>
<feature type="domain" description="HTH gntR-type" evidence="6">
    <location>
        <begin position="12"/>
        <end position="80"/>
    </location>
</feature>
<keyword evidence="4" id="KW-0238">DNA-binding</keyword>
<evidence type="ECO:0000313" key="7">
    <source>
        <dbReference type="EMBL" id="PAK77606.1"/>
    </source>
</evidence>
<dbReference type="CDD" id="cd07377">
    <property type="entry name" value="WHTH_GntR"/>
    <property type="match status" value="1"/>
</dbReference>